<reference evidence="1 2" key="1">
    <citation type="submission" date="2015-07" db="EMBL/GenBank/DDBJ databases">
        <title>Genome sequence of Ornatilinea apprima DSM 23815.</title>
        <authorList>
            <person name="Hemp J."/>
            <person name="Ward L.M."/>
            <person name="Pace L.A."/>
            <person name="Fischer W.W."/>
        </authorList>
    </citation>
    <scope>NUCLEOTIDE SEQUENCE [LARGE SCALE GENOMIC DNA]</scope>
    <source>
        <strain evidence="1 2">P3M-1</strain>
    </source>
</reference>
<sequence length="310" mass="34334">MLDIAELKEIVKRDFAAPQGRQAADLLAEVMEGLGSADSEQRETSLDVLWAWITRGMLSEDQLVALGEQMVNNLSVGLGEKDTDSVFLRAFSALIVGLVVEVDQERATGELACEPFLAREQVLDWLKRSMIWYRKEADLRGYVPAGKGWAHAAAHGADLLSDMACSRHLGSEERKAILGLSVERLLDPAGLPWLFNECERLAVAVYAALLRLELGEAELKTWLAPLTRAPGGVSWRSAFLDGARADYEEVNRARVNGKDFLRSLYFQVKLPARHQDANLVAARRAYLDEVLLPVLAWALLEVDGGSFFQV</sequence>
<dbReference type="STRING" id="1134406.ADN00_16725"/>
<organism evidence="1 2">
    <name type="scientific">Ornatilinea apprima</name>
    <dbReference type="NCBI Taxonomy" id="1134406"/>
    <lineage>
        <taxon>Bacteria</taxon>
        <taxon>Bacillati</taxon>
        <taxon>Chloroflexota</taxon>
        <taxon>Anaerolineae</taxon>
        <taxon>Anaerolineales</taxon>
        <taxon>Anaerolineaceae</taxon>
        <taxon>Ornatilinea</taxon>
    </lineage>
</organism>
<gene>
    <name evidence="1" type="ORF">ADN00_16725</name>
</gene>
<evidence type="ECO:0008006" key="3">
    <source>
        <dbReference type="Google" id="ProtNLM"/>
    </source>
</evidence>
<keyword evidence="2" id="KW-1185">Reference proteome</keyword>
<dbReference type="EMBL" id="LGCL01000041">
    <property type="protein sequence ID" value="KPL71353.1"/>
    <property type="molecule type" value="Genomic_DNA"/>
</dbReference>
<evidence type="ECO:0000313" key="1">
    <source>
        <dbReference type="EMBL" id="KPL71353.1"/>
    </source>
</evidence>
<protein>
    <recommendedName>
        <fullName evidence="3">DUF2785 domain-containing protein</fullName>
    </recommendedName>
</protein>
<dbReference type="Pfam" id="PF10978">
    <property type="entry name" value="DUF2785"/>
    <property type="match status" value="1"/>
</dbReference>
<accession>A0A0P6XPY5</accession>
<dbReference type="PATRIC" id="fig|1134406.4.peg.403"/>
<name>A0A0P6XPY5_9CHLR</name>
<dbReference type="AlphaFoldDB" id="A0A0P6XPY5"/>
<evidence type="ECO:0000313" key="2">
    <source>
        <dbReference type="Proteomes" id="UP000050417"/>
    </source>
</evidence>
<proteinExistence type="predicted"/>
<comment type="caution">
    <text evidence="1">The sequence shown here is derived from an EMBL/GenBank/DDBJ whole genome shotgun (WGS) entry which is preliminary data.</text>
</comment>
<dbReference type="OrthoDB" id="7619731at2"/>
<dbReference type="InterPro" id="IPR021247">
    <property type="entry name" value="DUF2785"/>
</dbReference>
<dbReference type="RefSeq" id="WP_075064194.1">
    <property type="nucleotide sequence ID" value="NZ_LGCL01000041.1"/>
</dbReference>
<dbReference type="Proteomes" id="UP000050417">
    <property type="component" value="Unassembled WGS sequence"/>
</dbReference>